<feature type="compositionally biased region" description="Polar residues" evidence="2">
    <location>
        <begin position="308"/>
        <end position="317"/>
    </location>
</feature>
<feature type="compositionally biased region" description="Polar residues" evidence="2">
    <location>
        <begin position="230"/>
        <end position="240"/>
    </location>
</feature>
<proteinExistence type="predicted"/>
<dbReference type="PANTHER" id="PTHR31115">
    <property type="entry name" value="OS05G0107300 PROTEIN"/>
    <property type="match status" value="1"/>
</dbReference>
<name>A0ABP0TWA4_9BRYO</name>
<keyword evidence="4" id="KW-1185">Reference proteome</keyword>
<feature type="compositionally biased region" description="Basic and acidic residues" evidence="2">
    <location>
        <begin position="1209"/>
        <end position="1218"/>
    </location>
</feature>
<feature type="region of interest" description="Disordered" evidence="2">
    <location>
        <begin position="903"/>
        <end position="922"/>
    </location>
</feature>
<feature type="coiled-coil region" evidence="1">
    <location>
        <begin position="112"/>
        <end position="146"/>
    </location>
</feature>
<evidence type="ECO:0000256" key="2">
    <source>
        <dbReference type="SAM" id="MobiDB-lite"/>
    </source>
</evidence>
<organism evidence="3 4">
    <name type="scientific">Sphagnum troendelagicum</name>
    <dbReference type="NCBI Taxonomy" id="128251"/>
    <lineage>
        <taxon>Eukaryota</taxon>
        <taxon>Viridiplantae</taxon>
        <taxon>Streptophyta</taxon>
        <taxon>Embryophyta</taxon>
        <taxon>Bryophyta</taxon>
        <taxon>Sphagnophytina</taxon>
        <taxon>Sphagnopsida</taxon>
        <taxon>Sphagnales</taxon>
        <taxon>Sphagnaceae</taxon>
        <taxon>Sphagnum</taxon>
    </lineage>
</organism>
<feature type="region of interest" description="Disordered" evidence="2">
    <location>
        <begin position="1194"/>
        <end position="1259"/>
    </location>
</feature>
<dbReference type="Pfam" id="PF10198">
    <property type="entry name" value="Ada3"/>
    <property type="match status" value="1"/>
</dbReference>
<gene>
    <name evidence="3" type="ORF">CSSPTR1EN2_LOCUS8437</name>
</gene>
<evidence type="ECO:0000256" key="1">
    <source>
        <dbReference type="SAM" id="Coils"/>
    </source>
</evidence>
<keyword evidence="1" id="KW-0175">Coiled coil</keyword>
<feature type="region of interest" description="Disordered" evidence="2">
    <location>
        <begin position="395"/>
        <end position="475"/>
    </location>
</feature>
<evidence type="ECO:0000313" key="3">
    <source>
        <dbReference type="EMBL" id="CAK9206615.1"/>
    </source>
</evidence>
<feature type="region of interest" description="Disordered" evidence="2">
    <location>
        <begin position="873"/>
        <end position="896"/>
    </location>
</feature>
<feature type="region of interest" description="Disordered" evidence="2">
    <location>
        <begin position="1"/>
        <end position="63"/>
    </location>
</feature>
<feature type="compositionally biased region" description="Basic and acidic residues" evidence="2">
    <location>
        <begin position="318"/>
        <end position="327"/>
    </location>
</feature>
<feature type="compositionally biased region" description="Gly residues" evidence="2">
    <location>
        <begin position="504"/>
        <end position="516"/>
    </location>
</feature>
<reference evidence="3" key="1">
    <citation type="submission" date="2024-02" db="EMBL/GenBank/DDBJ databases">
        <authorList>
            <consortium name="ELIXIR-Norway"/>
            <consortium name="Elixir Norway"/>
        </authorList>
    </citation>
    <scope>NUCLEOTIDE SEQUENCE</scope>
</reference>
<feature type="compositionally biased region" description="Polar residues" evidence="2">
    <location>
        <begin position="517"/>
        <end position="535"/>
    </location>
</feature>
<dbReference type="InterPro" id="IPR019340">
    <property type="entry name" value="Histone_AcTrfase_su3"/>
</dbReference>
<feature type="region of interest" description="Disordered" evidence="2">
    <location>
        <begin position="151"/>
        <end position="177"/>
    </location>
</feature>
<feature type="region of interest" description="Disordered" evidence="2">
    <location>
        <begin position="489"/>
        <end position="577"/>
    </location>
</feature>
<dbReference type="PANTHER" id="PTHR31115:SF3">
    <property type="entry name" value="EXPRESSED PROTEIN"/>
    <property type="match status" value="1"/>
</dbReference>
<evidence type="ECO:0000313" key="4">
    <source>
        <dbReference type="Proteomes" id="UP001497512"/>
    </source>
</evidence>
<dbReference type="Proteomes" id="UP001497512">
    <property type="component" value="Chromosome 15"/>
</dbReference>
<dbReference type="EMBL" id="OZ019907">
    <property type="protein sequence ID" value="CAK9206615.1"/>
    <property type="molecule type" value="Genomic_DNA"/>
</dbReference>
<feature type="compositionally biased region" description="Basic and acidic residues" evidence="2">
    <location>
        <begin position="680"/>
        <end position="691"/>
    </location>
</feature>
<sequence>MAATHRSEMMTSSSIDGSAFTGSIGHRSFNSSLEKSSSIRDGPSEGRVMLLGGGKPSVASQNGDLQPTTAVLLDALSIDLRPHHLDLRRVINGATGALTDDPQSKSLKAYGVEELKRVRQRLLENEKEARSRVKQLTDAMAKLNKIQSMLQFKKRSRPESSTQERASIAAASGRMTTASHGKLISSAVTNHVSTADISGASRAGDKNKSINPSKRIRTSMADVRVEGRPSNLSVHRSSGIQERERDALRPSSSLALPVEDKERMLPGTNQGGEKVKLKGRRSSAKSELSPAAMANGMSDGDRDHKWNAQHQRLSLDSSRTRPSEGHGFRSGPVHGVTSIHKAEVSAQANGLNMRGLNKGDLDGVIPVGERGERSIISERERTSLKNEARFEAHPASLPIVTKAKSARAPRSSSVSSTNPSGHSSRASPLLETQDRPLGTPATKAQLSSGPSHRKRPAPSCSSSPPPVAQWGIQRPQKVRVARRANLNPPLGILIPSEDEVNGAGESGTGRQEGSGSGSTITGPRSTTPVAISASSLARRVNVSSSQSLLQSKARAEQTPVSVGPSVSDDSDKDSEKAKEINKKVMPELGEAKMENLGQKTGSVLFSTNKSHLVLKEEGCQGDGVRRQGRTGRVSVTPWVVTPVIASTPETCEIVPSSVKQLMSARGMFDAKPNRPGRPPLKKDAVDRKPVTRQRRELSGNFDDDQEELVCAIQSAVNFSVYASPVGFWKQVEPYFAYMNPADIDHLHQLFEMMQSSGTLQLSPSSDVGSNKSMGVVNGSNETDGVSATREFQRFETGCTNGGTQGSNGGFPHKFFSLSQRLMSAFINVEGTDEGDALRSSEEIFQDESVRESHLQESESLLHLGSQSDSECIDFDGGESDGDFGRLESESWSHGVRERRRSETFAVSNGHSHDSIGLVPGKDDDPGEGDNILANRSGECCGDRTSDGVFPPCKHSHKGPGKPSEMTDWELQCHQMSLDDRLTQELHSIGLLPQQLPDLPQREDDEICEELRKLQCKLKEQVVSNKDRITCLERVVCAGRGSEERARERLAMDKLVERAYTRRMNSRGSKGPPVKGARAAALAFAKRVISKVRSFEAGHSCIVDSTLRDLLFCIPHKIREASIDKAQEVVSTEAPVLPSVDSPATGAHFTAQEKVEKDFVEDKSSPGDHNKHMTLKDEAWPIRAKKREALLEDVSGRGFNNCSGGSTKGKHSEQDRDGKGGLARDGNANIHPSESSRLGNVKGERKTKVKPRQKTRPLLKPMNGLLAKSLTEHQVSKDRTSGQISTQKFVSFVEESIPIMPASEELGLGISVDAIVDLSQLPLPGMDEITVPDMDPQVQDDMGSWFDFDDPSQPSDELVMGLDVPMDDLSDLGMMM</sequence>
<protein>
    <submittedName>
        <fullName evidence="3">Uncharacterized protein</fullName>
    </submittedName>
</protein>
<feature type="region of interest" description="Disordered" evidence="2">
    <location>
        <begin position="198"/>
        <end position="334"/>
    </location>
</feature>
<accession>A0ABP0TWA4</accession>
<feature type="region of interest" description="Disordered" evidence="2">
    <location>
        <begin position="668"/>
        <end position="691"/>
    </location>
</feature>
<feature type="compositionally biased region" description="Low complexity" evidence="2">
    <location>
        <begin position="406"/>
        <end position="424"/>
    </location>
</feature>
<feature type="compositionally biased region" description="Basic residues" evidence="2">
    <location>
        <begin position="1244"/>
        <end position="1256"/>
    </location>
</feature>